<feature type="non-terminal residue" evidence="2">
    <location>
        <position position="160"/>
    </location>
</feature>
<dbReference type="GO" id="GO:0005319">
    <property type="term" value="F:lipid transporter activity"/>
    <property type="evidence" value="ECO:0007669"/>
    <property type="project" value="InterPro"/>
</dbReference>
<protein>
    <recommendedName>
        <fullName evidence="4">Vitellogenin domain-containing protein</fullName>
    </recommendedName>
</protein>
<dbReference type="AlphaFoldDB" id="A0A8B6DFJ7"/>
<evidence type="ECO:0000256" key="1">
    <source>
        <dbReference type="SAM" id="SignalP"/>
    </source>
</evidence>
<feature type="signal peptide" evidence="1">
    <location>
        <begin position="1"/>
        <end position="20"/>
    </location>
</feature>
<dbReference type="EMBL" id="UYJE01003384">
    <property type="protein sequence ID" value="VDI18854.1"/>
    <property type="molecule type" value="Genomic_DNA"/>
</dbReference>
<gene>
    <name evidence="2" type="ORF">MGAL_10B077856</name>
</gene>
<evidence type="ECO:0008006" key="4">
    <source>
        <dbReference type="Google" id="ProtNLM"/>
    </source>
</evidence>
<accession>A0A8B6DFJ7</accession>
<keyword evidence="1" id="KW-0732">Signal</keyword>
<keyword evidence="3" id="KW-1185">Reference proteome</keyword>
<comment type="caution">
    <text evidence="2">The sequence shown here is derived from an EMBL/GenBank/DDBJ whole genome shotgun (WGS) entry which is preliminary data.</text>
</comment>
<proteinExistence type="predicted"/>
<feature type="chain" id="PRO_5032404678" description="Vitellogenin domain-containing protein" evidence="1">
    <location>
        <begin position="21"/>
        <end position="160"/>
    </location>
</feature>
<dbReference type="InterPro" id="IPR015816">
    <property type="entry name" value="Vitellinogen_b-sht_N"/>
</dbReference>
<reference evidence="2" key="1">
    <citation type="submission" date="2018-11" db="EMBL/GenBank/DDBJ databases">
        <authorList>
            <person name="Alioto T."/>
            <person name="Alioto T."/>
        </authorList>
    </citation>
    <scope>NUCLEOTIDE SEQUENCE</scope>
</reference>
<name>A0A8B6DFJ7_MYTGA</name>
<dbReference type="Gene3D" id="2.30.230.10">
    <property type="entry name" value="Lipovitellin, beta-sheet shell regions, chain A"/>
    <property type="match status" value="1"/>
</dbReference>
<sequence length="160" mass="18051">MNLISSLIVFVLTFLGLGITQFIKFQENVVYSYKVNTDVDFQNVGKFQLEAKISFTVIDNAPSYQELLLKVDSFYFRRSGETGGSDDDVDFSKWFSFHIKPNGEILNVFHPPDDEDVLAIKKGLAGLLSAKLHGKEEAHPGLVREGDGQWKYQTQEIGNE</sequence>
<evidence type="ECO:0000313" key="3">
    <source>
        <dbReference type="Proteomes" id="UP000596742"/>
    </source>
</evidence>
<evidence type="ECO:0000313" key="2">
    <source>
        <dbReference type="EMBL" id="VDI18854.1"/>
    </source>
</evidence>
<dbReference type="OrthoDB" id="6101231at2759"/>
<organism evidence="2 3">
    <name type="scientific">Mytilus galloprovincialis</name>
    <name type="common">Mediterranean mussel</name>
    <dbReference type="NCBI Taxonomy" id="29158"/>
    <lineage>
        <taxon>Eukaryota</taxon>
        <taxon>Metazoa</taxon>
        <taxon>Spiralia</taxon>
        <taxon>Lophotrochozoa</taxon>
        <taxon>Mollusca</taxon>
        <taxon>Bivalvia</taxon>
        <taxon>Autobranchia</taxon>
        <taxon>Pteriomorphia</taxon>
        <taxon>Mytilida</taxon>
        <taxon>Mytiloidea</taxon>
        <taxon>Mytilidae</taxon>
        <taxon>Mytilinae</taxon>
        <taxon>Mytilus</taxon>
    </lineage>
</organism>
<dbReference type="Proteomes" id="UP000596742">
    <property type="component" value="Unassembled WGS sequence"/>
</dbReference>